<evidence type="ECO:0000256" key="1">
    <source>
        <dbReference type="SAM" id="Phobius"/>
    </source>
</evidence>
<feature type="transmembrane region" description="Helical" evidence="1">
    <location>
        <begin position="356"/>
        <end position="381"/>
    </location>
</feature>
<dbReference type="HOGENOM" id="CLU_030091_0_0_0"/>
<dbReference type="InterPro" id="IPR031599">
    <property type="entry name" value="ABC_tran_2"/>
</dbReference>
<reference evidence="3" key="1">
    <citation type="submission" date="2013-03" db="EMBL/GenBank/DDBJ databases">
        <title>Genome sequence of Chthonomonas calidirosea, the first sequenced genome from the Armatimonadetes phylum (formally candidate division OP10).</title>
        <authorList>
            <person name="Lee K.C.Y."/>
            <person name="Morgan X.C."/>
            <person name="Dunfield P.F."/>
            <person name="Tamas I."/>
            <person name="Houghton K.M."/>
            <person name="Vyssotski M."/>
            <person name="Ryan J.L.J."/>
            <person name="Lagutin K."/>
            <person name="McDonald I.R."/>
            <person name="Stott M.B."/>
        </authorList>
    </citation>
    <scope>NUCLEOTIDE SEQUENCE [LARGE SCALE GENOMIC DNA]</scope>
    <source>
        <strain evidence="3">DSM 23976 / ICMP 18418 / T49</strain>
    </source>
</reference>
<gene>
    <name evidence="2" type="ORF">CCALI_00563</name>
</gene>
<accession>S0ESY0</accession>
<dbReference type="InParanoid" id="S0ESY0"/>
<dbReference type="STRING" id="454171.CP488_00591"/>
<feature type="transmembrane region" description="Helical" evidence="1">
    <location>
        <begin position="28"/>
        <end position="53"/>
    </location>
</feature>
<feature type="transmembrane region" description="Helical" evidence="1">
    <location>
        <begin position="181"/>
        <end position="200"/>
    </location>
</feature>
<evidence type="ECO:0000313" key="2">
    <source>
        <dbReference type="EMBL" id="CCW34394.1"/>
    </source>
</evidence>
<feature type="transmembrane region" description="Helical" evidence="1">
    <location>
        <begin position="123"/>
        <end position="143"/>
    </location>
</feature>
<feature type="transmembrane region" description="Helical" evidence="1">
    <location>
        <begin position="472"/>
        <end position="499"/>
    </location>
</feature>
<feature type="transmembrane region" description="Helical" evidence="1">
    <location>
        <begin position="511"/>
        <end position="532"/>
    </location>
</feature>
<feature type="transmembrane region" description="Helical" evidence="1">
    <location>
        <begin position="94"/>
        <end position="111"/>
    </location>
</feature>
<dbReference type="KEGG" id="ccz:CCALI_00563"/>
<dbReference type="EMBL" id="HF951689">
    <property type="protein sequence ID" value="CCW34394.1"/>
    <property type="molecule type" value="Genomic_DNA"/>
</dbReference>
<feature type="transmembrane region" description="Helical" evidence="1">
    <location>
        <begin position="149"/>
        <end position="169"/>
    </location>
</feature>
<organism evidence="2 3">
    <name type="scientific">Chthonomonas calidirosea (strain DSM 23976 / ICMP 18418 / T49)</name>
    <dbReference type="NCBI Taxonomy" id="1303518"/>
    <lineage>
        <taxon>Bacteria</taxon>
        <taxon>Bacillati</taxon>
        <taxon>Armatimonadota</taxon>
        <taxon>Chthonomonadia</taxon>
        <taxon>Chthonomonadales</taxon>
        <taxon>Chthonomonadaceae</taxon>
        <taxon>Chthonomonas</taxon>
    </lineage>
</organism>
<dbReference type="PATRIC" id="fig|1303518.3.peg.572"/>
<dbReference type="RefSeq" id="WP_016481956.1">
    <property type="nucleotide sequence ID" value="NC_021487.1"/>
</dbReference>
<feature type="transmembrane region" description="Helical" evidence="1">
    <location>
        <begin position="402"/>
        <end position="423"/>
    </location>
</feature>
<dbReference type="Proteomes" id="UP000014227">
    <property type="component" value="Chromosome I"/>
</dbReference>
<protein>
    <recommendedName>
        <fullName evidence="4">ABC-2 type transport system permease protein</fullName>
    </recommendedName>
</protein>
<dbReference type="Pfam" id="PF16949">
    <property type="entry name" value="ABC_tran_2"/>
    <property type="match status" value="1"/>
</dbReference>
<feature type="transmembrane region" description="Helical" evidence="1">
    <location>
        <begin position="252"/>
        <end position="273"/>
    </location>
</feature>
<feature type="transmembrane region" description="Helical" evidence="1">
    <location>
        <begin position="65"/>
        <end position="88"/>
    </location>
</feature>
<name>S0ESY0_CHTCT</name>
<feature type="transmembrane region" description="Helical" evidence="1">
    <location>
        <begin position="326"/>
        <end position="344"/>
    </location>
</feature>
<keyword evidence="1" id="KW-0812">Transmembrane</keyword>
<keyword evidence="1" id="KW-0472">Membrane</keyword>
<evidence type="ECO:0008006" key="4">
    <source>
        <dbReference type="Google" id="ProtNLM"/>
    </source>
</evidence>
<dbReference type="OrthoDB" id="56319at2"/>
<feature type="transmembrane region" description="Helical" evidence="1">
    <location>
        <begin position="435"/>
        <end position="460"/>
    </location>
</feature>
<proteinExistence type="predicted"/>
<keyword evidence="1" id="KW-1133">Transmembrane helix</keyword>
<sequence>MLFFLLRLHLLTLKNSCRTSLHNQPVGAMAVLVAGLATFGFTCVFFLWALVAAQKLGVLRESLFLLYYYLFLLLLAGSVPFVASTLLLAEDYTLLFSTPLPSWAILTARLIEATIINSLQFSALGVPAVLASGLALSLSPIAWMLLMPLTFLFLLLPALLVALGLIILLRIVGLARIRASISLLNVLMGALICLDIAIALPHSPIFALLANAHSLPYPVVLHTVPITARLAPSGWFVTMLIALGGQQPLSSALLPTIVLLVSNGLLFGTVLLIGRHIISDETLSMERSHTVHVSNTQGQNLLRRLLPDQLGGLVERDLRLILRDPVLLSQLAVPAILFAVPFVLALHDHSPDTFALLFYLAALLLGIILYTQTSILSLSLLGMEGRGYWLVLTAPITIRRNLFAKWLTSTSLSGGFGLFLGTLDGLFFRGKFLEVILLMGIVLILSAGLCGIGVGFSAIFPRFLHDNPAVRVSPWALILGFVAATLYVLSAGAALALSAFAAADYLPAKTLLIPTGVCLFLVISLLAIIIPIEIGSRRLEAYEWPY</sequence>
<dbReference type="AlphaFoldDB" id="S0ESY0"/>
<keyword evidence="3" id="KW-1185">Reference proteome</keyword>
<evidence type="ECO:0000313" key="3">
    <source>
        <dbReference type="Proteomes" id="UP000014227"/>
    </source>
</evidence>